<keyword evidence="14" id="KW-0934">Plastid</keyword>
<evidence type="ECO:0000256" key="9">
    <source>
        <dbReference type="ARBA" id="ARBA00044031"/>
    </source>
</evidence>
<dbReference type="Gene3D" id="3.40.50.880">
    <property type="match status" value="1"/>
</dbReference>
<dbReference type="SUPFAM" id="SSF52317">
    <property type="entry name" value="Class I glutamine amidotransferase-like"/>
    <property type="match status" value="1"/>
</dbReference>
<dbReference type="GO" id="GO:0004359">
    <property type="term" value="F:glutaminase activity"/>
    <property type="evidence" value="ECO:0007669"/>
    <property type="project" value="RHEA"/>
</dbReference>
<dbReference type="HAMAP" id="MF_01209">
    <property type="entry name" value="CPSase_S_chain"/>
    <property type="match status" value="1"/>
</dbReference>
<dbReference type="InterPro" id="IPR050472">
    <property type="entry name" value="Anth_synth/Amidotransfase"/>
</dbReference>
<evidence type="ECO:0000256" key="2">
    <source>
        <dbReference type="ARBA" id="ARBA00005077"/>
    </source>
</evidence>
<dbReference type="NCBIfam" id="NF009475">
    <property type="entry name" value="PRK12838.1"/>
    <property type="match status" value="1"/>
</dbReference>
<keyword evidence="14" id="KW-0150">Chloroplast</keyword>
<evidence type="ECO:0000256" key="3">
    <source>
        <dbReference type="ARBA" id="ARBA00007800"/>
    </source>
</evidence>
<keyword evidence="4 12" id="KW-0436">Ligase</keyword>
<dbReference type="GO" id="GO:0006541">
    <property type="term" value="P:glutamine metabolic process"/>
    <property type="evidence" value="ECO:0007669"/>
    <property type="project" value="InterPro"/>
</dbReference>
<dbReference type="PRINTS" id="PR00096">
    <property type="entry name" value="GATASE"/>
</dbReference>
<comment type="subunit">
    <text evidence="12">Composed of two chains; the small (or glutamine) chain promotes the hydrolysis of glutamine to ammonia, which is used by the large (or ammonia) chain to synthesize carbamoyl phosphate. Tetramer of heterodimers (alpha,beta)4.</text>
</comment>
<evidence type="ECO:0000256" key="11">
    <source>
        <dbReference type="ARBA" id="ARBA00049285"/>
    </source>
</evidence>
<evidence type="ECO:0000256" key="4">
    <source>
        <dbReference type="ARBA" id="ARBA00022598"/>
    </source>
</evidence>
<dbReference type="InterPro" id="IPR035686">
    <property type="entry name" value="CPSase_GATase1"/>
</dbReference>
<dbReference type="RefSeq" id="YP_009397763.1">
    <property type="nucleotide sequence ID" value="NC_035289.1"/>
</dbReference>
<feature type="binding site" evidence="12">
    <location>
        <position position="273"/>
    </location>
    <ligand>
        <name>L-glutamine</name>
        <dbReference type="ChEBI" id="CHEBI:58359"/>
    </ligand>
</feature>
<dbReference type="UniPathway" id="UPA00068">
    <property type="reaction ID" value="UER00171"/>
</dbReference>
<evidence type="ECO:0000256" key="6">
    <source>
        <dbReference type="ARBA" id="ARBA00022840"/>
    </source>
</evidence>
<comment type="subcellular location">
    <subcellularLocation>
        <location evidence="12">Plastid</location>
        <location evidence="12">Chloroplast</location>
    </subcellularLocation>
</comment>
<keyword evidence="12" id="KW-0028">Amino-acid biosynthesis</keyword>
<comment type="catalytic activity">
    <reaction evidence="11 12">
        <text>L-glutamine + H2O = L-glutamate + NH4(+)</text>
        <dbReference type="Rhea" id="RHEA:15889"/>
        <dbReference type="ChEBI" id="CHEBI:15377"/>
        <dbReference type="ChEBI" id="CHEBI:28938"/>
        <dbReference type="ChEBI" id="CHEBI:29985"/>
        <dbReference type="ChEBI" id="CHEBI:58359"/>
    </reaction>
</comment>
<dbReference type="EMBL" id="MF101445">
    <property type="protein sequence ID" value="ARW66949.1"/>
    <property type="molecule type" value="Genomic_DNA"/>
</dbReference>
<dbReference type="PROSITE" id="PS51273">
    <property type="entry name" value="GATASE_TYPE_1"/>
    <property type="match status" value="1"/>
</dbReference>
<dbReference type="InterPro" id="IPR017926">
    <property type="entry name" value="GATASE"/>
</dbReference>
<evidence type="ECO:0000256" key="12">
    <source>
        <dbReference type="HAMAP-Rule" id="MF_01209"/>
    </source>
</evidence>
<dbReference type="Gene3D" id="3.50.30.20">
    <property type="entry name" value="Carbamoyl-phosphate synthase small subunit, N-terminal domain"/>
    <property type="match status" value="1"/>
</dbReference>
<evidence type="ECO:0000256" key="10">
    <source>
        <dbReference type="ARBA" id="ARBA00048816"/>
    </source>
</evidence>
<comment type="pathway">
    <text evidence="1 12">Pyrimidine metabolism; UMP biosynthesis via de novo pathway; (S)-dihydroorotate from bicarbonate: step 1/3.</text>
</comment>
<feature type="active site" evidence="12">
    <location>
        <position position="359"/>
    </location>
</feature>
<comment type="similarity">
    <text evidence="3 12">Belongs to the CarA family.</text>
</comment>
<feature type="active site" evidence="12">
    <location>
        <position position="361"/>
    </location>
</feature>
<dbReference type="GO" id="GO:0009507">
    <property type="term" value="C:chloroplast"/>
    <property type="evidence" value="ECO:0007669"/>
    <property type="project" value="UniProtKB-SubCell"/>
</dbReference>
<dbReference type="InterPro" id="IPR029062">
    <property type="entry name" value="Class_I_gatase-like"/>
</dbReference>
<dbReference type="UniPathway" id="UPA00070">
    <property type="reaction ID" value="UER00115"/>
</dbReference>
<dbReference type="GeneID" id="33360181"/>
<reference evidence="14" key="1">
    <citation type="journal article" date="2017" name="J. Phycol.">
        <title>Analysis of chloroplast genomes and a supermatrix inform reclassification of the Rhodomelaceae (Rhodophyta).</title>
        <authorList>
            <person name="Diaz-Tapia P."/>
            <person name="Maggs C.A."/>
            <person name="West J.A."/>
            <person name="Verbruggen H."/>
        </authorList>
    </citation>
    <scope>NUCLEOTIDE SEQUENCE</scope>
    <source>
        <strain evidence="14">PD1151</strain>
    </source>
</reference>
<gene>
    <name evidence="12 14" type="primary">carA</name>
</gene>
<protein>
    <recommendedName>
        <fullName evidence="12">Carbamoyl phosphate synthase small chain</fullName>
        <ecNumber evidence="12">6.3.5.5</ecNumber>
    </recommendedName>
    <alternativeName>
        <fullName evidence="12">Carbamoyl phosphate synthetase glutamine chain</fullName>
    </alternativeName>
</protein>
<proteinExistence type="inferred from homology"/>
<accession>A0A1Z1MM67</accession>
<feature type="domain" description="Carbamoyl-phosphate synthase small subunit N-terminal" evidence="13">
    <location>
        <begin position="6"/>
        <end position="136"/>
    </location>
</feature>
<dbReference type="PROSITE" id="PS51257">
    <property type="entry name" value="PROKAR_LIPOPROTEIN"/>
    <property type="match status" value="1"/>
</dbReference>
<comment type="subunit">
    <text evidence="9">Heterodimer composed of 2 chains; the small (or glutamine) chain promotes the hydrolysis of glutamine to ammonia, which is used by the large (or ammonia) chain to synthesize carbamoyl phosphate.</text>
</comment>
<dbReference type="GO" id="GO:0006207">
    <property type="term" value="P:'de novo' pyrimidine nucleobase biosynthetic process"/>
    <property type="evidence" value="ECO:0007669"/>
    <property type="project" value="InterPro"/>
</dbReference>
<dbReference type="GO" id="GO:0004088">
    <property type="term" value="F:carbamoyl-phosphate synthase (glutamine-hydrolyzing) activity"/>
    <property type="evidence" value="ECO:0007669"/>
    <property type="project" value="UniProtKB-UniRule"/>
</dbReference>
<dbReference type="Pfam" id="PF00117">
    <property type="entry name" value="GATase"/>
    <property type="match status" value="1"/>
</dbReference>
<keyword evidence="5 12" id="KW-0547">Nucleotide-binding</keyword>
<keyword evidence="6 12" id="KW-0067">ATP-binding</keyword>
<evidence type="ECO:0000256" key="7">
    <source>
        <dbReference type="ARBA" id="ARBA00022962"/>
    </source>
</evidence>
<comment type="caution">
    <text evidence="12">Lacks conserved residue(s) required for the propagation of feature annotation.</text>
</comment>
<feature type="binding site" evidence="12">
    <location>
        <position position="243"/>
    </location>
    <ligand>
        <name>L-glutamine</name>
        <dbReference type="ChEBI" id="CHEBI:58359"/>
    </ligand>
</feature>
<feature type="region of interest" description="CPSase" evidence="12">
    <location>
        <begin position="1"/>
        <end position="194"/>
    </location>
</feature>
<name>A0A1Z1MM67_9FLOR</name>
<dbReference type="InterPro" id="IPR036480">
    <property type="entry name" value="CarbP_synth_ssu_N_sf"/>
</dbReference>
<sequence length="387" mass="44168">MLKNFYKTVLYLQDGKYYKGWSFFQSITSCGEIVFNTGMTGYQEIITDPSYSGQMVIFTYPEIGNTGLNYQDSESNFIHITGLIGKNISNFSNNWRSNISLKKYIIKKSIPHIFGIDTRSLTKHLRSVGVMHAAIISINQNLTYESLDFKSKELDNLNLARRLTAKNAYYVDNLYNFNNWHLDFKQEQSLSSNYTILVIDFGVKFNIIRRLLSIGCHVIVIPATYNYKTILEYKPDGFILSNGPGNPILIKHAIITIKKLIYFSNIPIFGICMGHHLLNLALGVETFKLKFGHRGLNHPVGLGNYAEITSQNHGFAISNDSFDKNNLNKILRINNFNLNDFTVSSVIHYKLPAFSVQYHPEASPGPHDSDYLFTLFIELVKLIKQIN</sequence>
<feature type="binding site" evidence="12">
    <location>
        <position position="312"/>
    </location>
    <ligand>
        <name>L-glutamine</name>
        <dbReference type="ChEBI" id="CHEBI:58359"/>
    </ligand>
</feature>
<dbReference type="GO" id="GO:0006526">
    <property type="term" value="P:L-arginine biosynthetic process"/>
    <property type="evidence" value="ECO:0007669"/>
    <property type="project" value="UniProtKB-UniRule"/>
</dbReference>
<evidence type="ECO:0000259" key="13">
    <source>
        <dbReference type="SMART" id="SM01097"/>
    </source>
</evidence>
<evidence type="ECO:0000313" key="14">
    <source>
        <dbReference type="EMBL" id="ARW66949.1"/>
    </source>
</evidence>
<feature type="binding site" evidence="12">
    <location>
        <position position="314"/>
    </location>
    <ligand>
        <name>L-glutamine</name>
        <dbReference type="ChEBI" id="CHEBI:58359"/>
    </ligand>
</feature>
<dbReference type="EC" id="6.3.5.5" evidence="12"/>
<dbReference type="NCBIfam" id="TIGR01368">
    <property type="entry name" value="CPSaseIIsmall"/>
    <property type="match status" value="1"/>
</dbReference>
<dbReference type="InterPro" id="IPR002474">
    <property type="entry name" value="CarbamoylP_synth_ssu_N"/>
</dbReference>
<geneLocation type="chloroplast" evidence="14"/>
<evidence type="ECO:0000256" key="5">
    <source>
        <dbReference type="ARBA" id="ARBA00022741"/>
    </source>
</evidence>
<dbReference type="PRINTS" id="PR00099">
    <property type="entry name" value="CPSGATASE"/>
</dbReference>
<feature type="binding site" evidence="12">
    <location>
        <position position="245"/>
    </location>
    <ligand>
        <name>L-glutamine</name>
        <dbReference type="ChEBI" id="CHEBI:58359"/>
    </ligand>
</feature>
<comment type="function">
    <text evidence="12">Small subunit of the glutamine-dependent carbamoyl phosphate synthetase (CPSase). CPSase catalyzes the formation of carbamoyl phosphate from the ammonia moiety of glutamine, carbonate, and phosphate donated by ATP, constituting the first step of 2 biosynthetic pathways, one leading to arginine and/or urea and the other to pyrimidine nucleotides. The small subunit (glutamine amidotransferase) binds and cleaves glutamine to supply the large subunit with the substrate ammonia.</text>
</comment>
<feature type="binding site" evidence="12">
    <location>
        <position position="315"/>
    </location>
    <ligand>
        <name>L-glutamine</name>
        <dbReference type="ChEBI" id="CHEBI:58359"/>
    </ligand>
</feature>
<keyword evidence="8 12" id="KW-0665">Pyrimidine biosynthesis</keyword>
<evidence type="ECO:0000256" key="1">
    <source>
        <dbReference type="ARBA" id="ARBA00004812"/>
    </source>
</evidence>
<dbReference type="SUPFAM" id="SSF52021">
    <property type="entry name" value="Carbamoyl phosphate synthetase, small subunit N-terminal domain"/>
    <property type="match status" value="1"/>
</dbReference>
<organism evidence="14">
    <name type="scientific">Sonderella linearis</name>
    <dbReference type="NCBI Taxonomy" id="110477"/>
    <lineage>
        <taxon>Eukaryota</taxon>
        <taxon>Rhodophyta</taxon>
        <taxon>Florideophyceae</taxon>
        <taxon>Rhodymeniophycidae</taxon>
        <taxon>Ceramiales</taxon>
        <taxon>Rhodomelaceae</taxon>
        <taxon>Sonderella</taxon>
    </lineage>
</organism>
<evidence type="ECO:0000256" key="8">
    <source>
        <dbReference type="ARBA" id="ARBA00022975"/>
    </source>
</evidence>
<dbReference type="GO" id="GO:0044205">
    <property type="term" value="P:'de novo' UMP biosynthetic process"/>
    <property type="evidence" value="ECO:0007669"/>
    <property type="project" value="UniProtKB-UniRule"/>
</dbReference>
<keyword evidence="12" id="KW-0055">Arginine biosynthesis</keyword>
<comment type="catalytic activity">
    <reaction evidence="10 12">
        <text>hydrogencarbonate + L-glutamine + 2 ATP + H2O = carbamoyl phosphate + L-glutamate + 2 ADP + phosphate + 2 H(+)</text>
        <dbReference type="Rhea" id="RHEA:18633"/>
        <dbReference type="ChEBI" id="CHEBI:15377"/>
        <dbReference type="ChEBI" id="CHEBI:15378"/>
        <dbReference type="ChEBI" id="CHEBI:17544"/>
        <dbReference type="ChEBI" id="CHEBI:29985"/>
        <dbReference type="ChEBI" id="CHEBI:30616"/>
        <dbReference type="ChEBI" id="CHEBI:43474"/>
        <dbReference type="ChEBI" id="CHEBI:58228"/>
        <dbReference type="ChEBI" id="CHEBI:58359"/>
        <dbReference type="ChEBI" id="CHEBI:456216"/>
        <dbReference type="EC" id="6.3.5.5"/>
    </reaction>
</comment>
<feature type="active site" description="Nucleophile" evidence="12">
    <location>
        <position position="272"/>
    </location>
</feature>
<comment type="pathway">
    <text evidence="2 12">Amino-acid biosynthesis; L-arginine biosynthesis; carbamoyl phosphate from bicarbonate: step 1/1.</text>
</comment>
<dbReference type="PANTHER" id="PTHR43418:SF7">
    <property type="entry name" value="CARBAMOYL-PHOSPHATE SYNTHASE SMALL CHAIN"/>
    <property type="match status" value="1"/>
</dbReference>
<dbReference type="Pfam" id="PF00988">
    <property type="entry name" value="CPSase_sm_chain"/>
    <property type="match status" value="1"/>
</dbReference>
<dbReference type="GO" id="GO:0005524">
    <property type="term" value="F:ATP binding"/>
    <property type="evidence" value="ECO:0007669"/>
    <property type="project" value="UniProtKB-UniRule"/>
</dbReference>
<feature type="binding site" evidence="12">
    <location>
        <position position="50"/>
    </location>
    <ligand>
        <name>L-glutamine</name>
        <dbReference type="ChEBI" id="CHEBI:58359"/>
    </ligand>
</feature>
<dbReference type="InterPro" id="IPR006274">
    <property type="entry name" value="CarbamoylP_synth_ssu"/>
</dbReference>
<dbReference type="CDD" id="cd01744">
    <property type="entry name" value="GATase1_CPSase"/>
    <property type="match status" value="1"/>
</dbReference>
<dbReference type="FunFam" id="3.50.30.20:FF:000001">
    <property type="entry name" value="Carbamoyl-phosphate synthase small chain"/>
    <property type="match status" value="1"/>
</dbReference>
<dbReference type="AlphaFoldDB" id="A0A1Z1MM67"/>
<dbReference type="PRINTS" id="PR00097">
    <property type="entry name" value="ANTSNTHASEII"/>
</dbReference>
<dbReference type="SMART" id="SM01097">
    <property type="entry name" value="CPSase_sm_chain"/>
    <property type="match status" value="1"/>
</dbReference>
<dbReference type="PANTHER" id="PTHR43418">
    <property type="entry name" value="MULTIFUNCTIONAL TRYPTOPHAN BIOSYNTHESIS PROTEIN-RELATED"/>
    <property type="match status" value="1"/>
</dbReference>
<keyword evidence="7 12" id="KW-0315">Glutamine amidotransferase</keyword>